<gene>
    <name evidence="7" type="ORF">CKO45_26765</name>
</gene>
<dbReference type="Gene3D" id="3.50.50.60">
    <property type="entry name" value="FAD/NAD(P)-binding domain"/>
    <property type="match status" value="1"/>
</dbReference>
<dbReference type="InterPro" id="IPR027477">
    <property type="entry name" value="Succ_DH/fumarate_Rdtase_cat_sf"/>
</dbReference>
<feature type="domain" description="FAD-dependent oxidoreductase 2 FAD-binding" evidence="6">
    <location>
        <begin position="7"/>
        <end position="439"/>
    </location>
</feature>
<feature type="compositionally biased region" description="Low complexity" evidence="5">
    <location>
        <begin position="434"/>
        <end position="459"/>
    </location>
</feature>
<evidence type="ECO:0000259" key="6">
    <source>
        <dbReference type="Pfam" id="PF00890"/>
    </source>
</evidence>
<dbReference type="Gene3D" id="3.90.700.10">
    <property type="entry name" value="Succinate dehydrogenase/fumarate reductase flavoprotein, catalytic domain"/>
    <property type="match status" value="1"/>
</dbReference>
<comment type="caution">
    <text evidence="7">The sequence shown here is derived from an EMBL/GenBank/DDBJ whole genome shotgun (WGS) entry which is preliminary data.</text>
</comment>
<dbReference type="SUPFAM" id="SSF56425">
    <property type="entry name" value="Succinate dehydrogenase/fumarate reductase flavoprotein, catalytic domain"/>
    <property type="match status" value="1"/>
</dbReference>
<dbReference type="InterPro" id="IPR003953">
    <property type="entry name" value="FAD-dep_OxRdtase_2_FAD-bd"/>
</dbReference>
<evidence type="ECO:0000256" key="2">
    <source>
        <dbReference type="ARBA" id="ARBA00022630"/>
    </source>
</evidence>
<dbReference type="EMBL" id="NRSG01000377">
    <property type="protein sequence ID" value="MBK1661807.1"/>
    <property type="molecule type" value="Genomic_DNA"/>
</dbReference>
<protein>
    <recommendedName>
        <fullName evidence="6">FAD-dependent oxidoreductase 2 FAD-binding domain-containing protein</fullName>
    </recommendedName>
</protein>
<feature type="compositionally biased region" description="Low complexity" evidence="5">
    <location>
        <begin position="474"/>
        <end position="489"/>
    </location>
</feature>
<dbReference type="SUPFAM" id="SSF51905">
    <property type="entry name" value="FAD/NAD(P)-binding domain"/>
    <property type="match status" value="1"/>
</dbReference>
<reference evidence="7 8" key="1">
    <citation type="journal article" date="2020" name="Microorganisms">
        <title>Osmotic Adaptation and Compatible Solute Biosynthesis of Phototrophic Bacteria as Revealed from Genome Analyses.</title>
        <authorList>
            <person name="Imhoff J.F."/>
            <person name="Rahn T."/>
            <person name="Kunzel S."/>
            <person name="Keller A."/>
            <person name="Neulinger S.C."/>
        </authorList>
    </citation>
    <scope>NUCLEOTIDE SEQUENCE [LARGE SCALE GENOMIC DNA]</scope>
    <source>
        <strain evidence="7 8">DSM 15382</strain>
    </source>
</reference>
<dbReference type="InterPro" id="IPR050315">
    <property type="entry name" value="FAD-oxidoreductase_2"/>
</dbReference>
<sequence>MDTHDCDVVVVGHGIAGLAAAVSALEAAASVAVLERAPREEAGGNTRWTEAFMRMKSPEAVADDFESHFAANAGAYLDPSLVAETARDYAAWPGIVKSHGFTDPELVGTLAAQAPPTLGWLQSLGIGFSPMATYLLTQSTTRIMPAGGGLQLVETLTAEAERRGAALHYETTARALLADAEGRPAGIRATRAGGATLAFRARAVVLACGGFEGNPEMLARYVGPRARHIRPVARGGYYNKGEGIAMGLAAGAAPAGDFTEFHAEPIDPRSGVPEPIVFCFPYGILVNALGERFVDEASRTVDAVYEAITRRINEQPQGIAWCLLDQRIEDVTGWRRSVRTDQPPVTAATLEDLAAQTGLPPEALRRTVAAYNAACRPGDFRPFELDGLGTHGLSPPKSNWARPIAAAPFLAYPITCANCFTFGGLKTDARARPRAAGATAPRPAGSRSPASGCSGSSRSTAGNRPQRRRDRPRSGSPAIAGRPAPRAAW</sequence>
<dbReference type="PANTHER" id="PTHR43400:SF7">
    <property type="entry name" value="FAD-DEPENDENT OXIDOREDUCTASE 2 FAD BINDING DOMAIN-CONTAINING PROTEIN"/>
    <property type="match status" value="1"/>
</dbReference>
<keyword evidence="2" id="KW-0285">Flavoprotein</keyword>
<evidence type="ECO:0000256" key="5">
    <source>
        <dbReference type="SAM" id="MobiDB-lite"/>
    </source>
</evidence>
<keyword evidence="4" id="KW-0560">Oxidoreductase</keyword>
<evidence type="ECO:0000313" key="7">
    <source>
        <dbReference type="EMBL" id="MBK1661807.1"/>
    </source>
</evidence>
<evidence type="ECO:0000313" key="8">
    <source>
        <dbReference type="Proteomes" id="UP000697995"/>
    </source>
</evidence>
<dbReference type="PANTHER" id="PTHR43400">
    <property type="entry name" value="FUMARATE REDUCTASE"/>
    <property type="match status" value="1"/>
</dbReference>
<evidence type="ECO:0000256" key="3">
    <source>
        <dbReference type="ARBA" id="ARBA00022827"/>
    </source>
</evidence>
<keyword evidence="8" id="KW-1185">Reference proteome</keyword>
<feature type="region of interest" description="Disordered" evidence="5">
    <location>
        <begin position="433"/>
        <end position="489"/>
    </location>
</feature>
<organism evidence="7 8">
    <name type="scientific">Paracraurococcus ruber</name>
    <dbReference type="NCBI Taxonomy" id="77675"/>
    <lineage>
        <taxon>Bacteria</taxon>
        <taxon>Pseudomonadati</taxon>
        <taxon>Pseudomonadota</taxon>
        <taxon>Alphaproteobacteria</taxon>
        <taxon>Acetobacterales</taxon>
        <taxon>Roseomonadaceae</taxon>
        <taxon>Paracraurococcus</taxon>
    </lineage>
</organism>
<dbReference type="InterPro" id="IPR036188">
    <property type="entry name" value="FAD/NAD-bd_sf"/>
</dbReference>
<keyword evidence="3" id="KW-0274">FAD</keyword>
<dbReference type="Proteomes" id="UP000697995">
    <property type="component" value="Unassembled WGS sequence"/>
</dbReference>
<proteinExistence type="predicted"/>
<accession>A0ABS1D6B3</accession>
<name>A0ABS1D6B3_9PROT</name>
<comment type="cofactor">
    <cofactor evidence="1">
        <name>FAD</name>
        <dbReference type="ChEBI" id="CHEBI:57692"/>
    </cofactor>
</comment>
<evidence type="ECO:0000256" key="1">
    <source>
        <dbReference type="ARBA" id="ARBA00001974"/>
    </source>
</evidence>
<dbReference type="Pfam" id="PF00890">
    <property type="entry name" value="FAD_binding_2"/>
    <property type="match status" value="1"/>
</dbReference>
<evidence type="ECO:0000256" key="4">
    <source>
        <dbReference type="ARBA" id="ARBA00023002"/>
    </source>
</evidence>